<reference evidence="3 4" key="1">
    <citation type="submission" date="2019-12" db="EMBL/GenBank/DDBJ databases">
        <title>Draft genome sequence of the ascomycete Xylaria multiplex DSM 110363.</title>
        <authorList>
            <person name="Buettner E."/>
            <person name="Kellner H."/>
        </authorList>
    </citation>
    <scope>NUCLEOTIDE SEQUENCE [LARGE SCALE GENOMIC DNA]</scope>
    <source>
        <strain evidence="3 4">DSM 110363</strain>
    </source>
</reference>
<evidence type="ECO:0000313" key="4">
    <source>
        <dbReference type="Proteomes" id="UP000481858"/>
    </source>
</evidence>
<protein>
    <recommendedName>
        <fullName evidence="2">Fungal lipase-type domain-containing protein</fullName>
    </recommendedName>
</protein>
<dbReference type="InParanoid" id="A0A7C8MX67"/>
<comment type="caution">
    <text evidence="3">The sequence shown here is derived from an EMBL/GenBank/DDBJ whole genome shotgun (WGS) entry which is preliminary data.</text>
</comment>
<feature type="region of interest" description="Disordered" evidence="1">
    <location>
        <begin position="411"/>
        <end position="447"/>
    </location>
</feature>
<dbReference type="InterPro" id="IPR029058">
    <property type="entry name" value="AB_hydrolase_fold"/>
</dbReference>
<dbReference type="AlphaFoldDB" id="A0A7C8MX67"/>
<dbReference type="GO" id="GO:0006629">
    <property type="term" value="P:lipid metabolic process"/>
    <property type="evidence" value="ECO:0007669"/>
    <property type="project" value="InterPro"/>
</dbReference>
<evidence type="ECO:0000313" key="3">
    <source>
        <dbReference type="EMBL" id="KAF2971671.1"/>
    </source>
</evidence>
<dbReference type="EMBL" id="WUBL01000011">
    <property type="protein sequence ID" value="KAF2971671.1"/>
    <property type="molecule type" value="Genomic_DNA"/>
</dbReference>
<feature type="domain" description="Fungal lipase-type" evidence="2">
    <location>
        <begin position="1064"/>
        <end position="1132"/>
    </location>
</feature>
<sequence>MGFMITCLPTYTTFSRHLNGLYSRYFPGTALEAGRHLTSTLLGAGREDIEQFRLGPVLGNDREMAEANGNDSDCGLWDLDDAQKRASEAFAENGERLTEVIQQAPPASIVPRGRLQYPVILPQRRPKRRHRGFIRAYAPDLLTCGIDQSTFMTFLDELDKSTAWSPLVDIINLSTVATFAIPGGLGAAVALPIQLATGIYKELQGRKGQNEFLRKMNIELFRPRGLYCLIVAHSNTSEKQLTQSHIVASIGSRIEPETTLGEKFKANFRNADGKFGPAEFPASAELVFPILDDAIDTDAADAARKSGFARVVERYGARRDWKRTAKWIRKNPGTPLEALMDPKAAERAREKGLKKPKKRRLAKNLLYMMIVNMPSDEEMAEAIQIARGIEKLQRHEDALEEIKSMIQALIPKRQGSDDSCRPRADFDGQEGSAPATSQHVTDPEYLLNPVDRGSKSAPIVVLREISQHVTLGYRRMLEHPDLVQLQLLDEQTGSELIELFIKHQGHTLLVRSYEELRHSGDTRQVSAFLHSVCCLIGVVYRDDICGTPLHRQIYEQVRIALGQALLSSPLDLDDLNAMFIMSNNANSPSSQGTEYIDSWLLTGYCAKQAMLSIYFTQIVNRLKTGKSTIEDHRAMHLWSTICLHHLQWAASTGRPSIIPKGSHINQCNVSLPTSSMLQIGYHAACLISAVRALGKTGDALGSTSLLSTNSTPMAGGSSAVSRINDRTPISDEQHGTNWAGSETVKDKTSHSLDCKAGRAASDILRANACNYAKLVLETFLEMPPFMMDIAPTYTCLCLGYCALILSHYDASQSQIPDTVVLRLITRLDQWVQVSPGKAWSYKYGTLAIRKVEARMNTASAPPSSQARMDLGSHRESSPERIALASQECHNNSRDSSDGHIHAYHTSDMLASEHSVDPNDGLPQFDLNALEESLEQALPQLSGNWDISWGPRVFKKRDDESPKRALDNAWFAAIDHTQMVCVVSIAGTASDSLEELAQNFKVDKVVDFNAWIKMWSSEGIPKPGTYNPNQGLDPTLSYCAKGTSTGVWNILSNASNTKAGEGMRIDQYLSSLASSYTIVVTGHSLGGALAPILALGLVKAKLVGDHKVKVLPSAGVSPGNDVLASDYAAVFPKDPPSANDYQVYNTDYYNIYDSVPQAWSITQSDDRNLYNISEKILHCEGMLFKPAVDLVLKWVIDRSKDSRIRYTPLPGQSFACTQPPSVIRSCGQLLDVHEEQHIKAYWRETGINEFMESIFASQAKAQGPSTS</sequence>
<dbReference type="Proteomes" id="UP000481858">
    <property type="component" value="Unassembled WGS sequence"/>
</dbReference>
<feature type="compositionally biased region" description="Basic and acidic residues" evidence="1">
    <location>
        <begin position="414"/>
        <end position="426"/>
    </location>
</feature>
<dbReference type="SUPFAM" id="SSF53474">
    <property type="entry name" value="alpha/beta-Hydrolases"/>
    <property type="match status" value="1"/>
</dbReference>
<keyword evidence="4" id="KW-1185">Reference proteome</keyword>
<dbReference type="OrthoDB" id="2595934at2759"/>
<dbReference type="Gene3D" id="3.40.50.1820">
    <property type="entry name" value="alpha/beta hydrolase"/>
    <property type="match status" value="1"/>
</dbReference>
<organism evidence="3 4">
    <name type="scientific">Xylaria multiplex</name>
    <dbReference type="NCBI Taxonomy" id="323545"/>
    <lineage>
        <taxon>Eukaryota</taxon>
        <taxon>Fungi</taxon>
        <taxon>Dikarya</taxon>
        <taxon>Ascomycota</taxon>
        <taxon>Pezizomycotina</taxon>
        <taxon>Sordariomycetes</taxon>
        <taxon>Xylariomycetidae</taxon>
        <taxon>Xylariales</taxon>
        <taxon>Xylariaceae</taxon>
        <taxon>Xylaria</taxon>
    </lineage>
</organism>
<dbReference type="InterPro" id="IPR002921">
    <property type="entry name" value="Fungal_lipase-type"/>
</dbReference>
<evidence type="ECO:0000259" key="2">
    <source>
        <dbReference type="Pfam" id="PF01764"/>
    </source>
</evidence>
<evidence type="ECO:0000256" key="1">
    <source>
        <dbReference type="SAM" id="MobiDB-lite"/>
    </source>
</evidence>
<name>A0A7C8MX67_9PEZI</name>
<accession>A0A7C8MX67</accession>
<dbReference type="Pfam" id="PF01764">
    <property type="entry name" value="Lipase_3"/>
    <property type="match status" value="1"/>
</dbReference>
<gene>
    <name evidence="3" type="ORF">GQX73_g1845</name>
</gene>
<dbReference type="PANTHER" id="PTHR38887">
    <property type="entry name" value="CHROMOSOME 21, WHOLE GENOME SHOTGUN SEQUENCE"/>
    <property type="match status" value="1"/>
</dbReference>
<dbReference type="InterPro" id="IPR053221">
    <property type="entry name" value="Burnettramic_acid_biosynth"/>
</dbReference>
<dbReference type="CDD" id="cd12148">
    <property type="entry name" value="fungal_TF_MHR"/>
    <property type="match status" value="1"/>
</dbReference>
<dbReference type="PANTHER" id="PTHR38887:SF1">
    <property type="entry name" value="RAS MODIFICATION PROTEIN ERF4"/>
    <property type="match status" value="1"/>
</dbReference>
<proteinExistence type="predicted"/>
<feature type="region of interest" description="Disordered" evidence="1">
    <location>
        <begin position="857"/>
        <end position="876"/>
    </location>
</feature>
<feature type="compositionally biased region" description="Polar residues" evidence="1">
    <location>
        <begin position="857"/>
        <end position="866"/>
    </location>
</feature>